<evidence type="ECO:0000313" key="2">
    <source>
        <dbReference type="WBParaSite" id="ACRNAN_scaffold3381.g20904.t1"/>
    </source>
</evidence>
<accession>A0A914DPJ5</accession>
<keyword evidence="1" id="KW-1185">Reference proteome</keyword>
<sequence>MRNWKKLKGVAAVVAAKALYQSPFLYVVAPAVEDVVAGVVVDVDAHHQYVAPYRYRCRYVQAHVEAVEDADVGAAVLHRLKFRHLLVCRVVVVVVVKGRRDRSTYWTLS</sequence>
<name>A0A914DPJ5_9BILA</name>
<proteinExistence type="predicted"/>
<protein>
    <submittedName>
        <fullName evidence="2">Secreted protein</fullName>
    </submittedName>
</protein>
<organism evidence="1 2">
    <name type="scientific">Acrobeloides nanus</name>
    <dbReference type="NCBI Taxonomy" id="290746"/>
    <lineage>
        <taxon>Eukaryota</taxon>
        <taxon>Metazoa</taxon>
        <taxon>Ecdysozoa</taxon>
        <taxon>Nematoda</taxon>
        <taxon>Chromadorea</taxon>
        <taxon>Rhabditida</taxon>
        <taxon>Tylenchina</taxon>
        <taxon>Cephalobomorpha</taxon>
        <taxon>Cephaloboidea</taxon>
        <taxon>Cephalobidae</taxon>
        <taxon>Acrobeloides</taxon>
    </lineage>
</organism>
<dbReference type="AlphaFoldDB" id="A0A914DPJ5"/>
<dbReference type="Proteomes" id="UP000887540">
    <property type="component" value="Unplaced"/>
</dbReference>
<dbReference type="WBParaSite" id="ACRNAN_scaffold3381.g20904.t1">
    <property type="protein sequence ID" value="ACRNAN_scaffold3381.g20904.t1"/>
    <property type="gene ID" value="ACRNAN_scaffold3381.g20904"/>
</dbReference>
<evidence type="ECO:0000313" key="1">
    <source>
        <dbReference type="Proteomes" id="UP000887540"/>
    </source>
</evidence>
<reference evidence="2" key="1">
    <citation type="submission" date="2022-11" db="UniProtKB">
        <authorList>
            <consortium name="WormBaseParasite"/>
        </authorList>
    </citation>
    <scope>IDENTIFICATION</scope>
</reference>